<dbReference type="InterPro" id="IPR002852">
    <property type="entry name" value="UPF0251"/>
</dbReference>
<dbReference type="HAMAP" id="MF_00674">
    <property type="entry name" value="UPF0251"/>
    <property type="match status" value="1"/>
</dbReference>
<comment type="caution">
    <text evidence="4">The sequence shown here is derived from an EMBL/GenBank/DDBJ whole genome shotgun (WGS) entry which is preliminary data.</text>
</comment>
<name>A0A9D1PQX9_9FIRM</name>
<protein>
    <recommendedName>
        <fullName evidence="2">UPF0251 protein H9900_03500</fullName>
    </recommendedName>
</protein>
<reference evidence="4" key="2">
    <citation type="submission" date="2021-04" db="EMBL/GenBank/DDBJ databases">
        <authorList>
            <person name="Gilroy R."/>
        </authorList>
    </citation>
    <scope>NUCLEOTIDE SEQUENCE</scope>
    <source>
        <strain evidence="4">5790</strain>
    </source>
</reference>
<evidence type="ECO:0000313" key="5">
    <source>
        <dbReference type="Proteomes" id="UP000824162"/>
    </source>
</evidence>
<dbReference type="InterPro" id="IPR033913">
    <property type="entry name" value="MTH1175_dom"/>
</dbReference>
<dbReference type="Gene3D" id="3.30.420.130">
    <property type="entry name" value="Dinitrogenase iron-molybdenum cofactor biosynthesis domain"/>
    <property type="match status" value="1"/>
</dbReference>
<proteinExistence type="inferred from homology"/>
<dbReference type="CDD" id="cd00851">
    <property type="entry name" value="MTH1175"/>
    <property type="match status" value="1"/>
</dbReference>
<comment type="similarity">
    <text evidence="1 2">Belongs to the UPF0251 family.</text>
</comment>
<feature type="domain" description="Dinitrogenase iron-molybdenum cofactor biosynthesis" evidence="3">
    <location>
        <begin position="126"/>
        <end position="213"/>
    </location>
</feature>
<dbReference type="PANTHER" id="PTHR37478">
    <property type="match status" value="1"/>
</dbReference>
<accession>A0A9D1PQX9</accession>
<evidence type="ECO:0000259" key="3">
    <source>
        <dbReference type="Pfam" id="PF02579"/>
    </source>
</evidence>
<dbReference type="InterPro" id="IPR036388">
    <property type="entry name" value="WH-like_DNA-bd_sf"/>
</dbReference>
<dbReference type="Pfam" id="PF02001">
    <property type="entry name" value="DUF134"/>
    <property type="match status" value="1"/>
</dbReference>
<reference evidence="4" key="1">
    <citation type="journal article" date="2021" name="PeerJ">
        <title>Extensive microbial diversity within the chicken gut microbiome revealed by metagenomics and culture.</title>
        <authorList>
            <person name="Gilroy R."/>
            <person name="Ravi A."/>
            <person name="Getino M."/>
            <person name="Pursley I."/>
            <person name="Horton D.L."/>
            <person name="Alikhan N.F."/>
            <person name="Baker D."/>
            <person name="Gharbi K."/>
            <person name="Hall N."/>
            <person name="Watson M."/>
            <person name="Adriaenssens E.M."/>
            <person name="Foster-Nyarko E."/>
            <person name="Jarju S."/>
            <person name="Secka A."/>
            <person name="Antonio M."/>
            <person name="Oren A."/>
            <person name="Chaudhuri R.R."/>
            <person name="La Ragione R."/>
            <person name="Hildebrand F."/>
            <person name="Pallen M.J."/>
        </authorList>
    </citation>
    <scope>NUCLEOTIDE SEQUENCE</scope>
    <source>
        <strain evidence="4">5790</strain>
    </source>
</reference>
<dbReference type="Gene3D" id="1.10.10.10">
    <property type="entry name" value="Winged helix-like DNA-binding domain superfamily/Winged helix DNA-binding domain"/>
    <property type="match status" value="1"/>
</dbReference>
<organism evidence="4 5">
    <name type="scientific">Candidatus Monoglobus merdigallinarum</name>
    <dbReference type="NCBI Taxonomy" id="2838698"/>
    <lineage>
        <taxon>Bacteria</taxon>
        <taxon>Bacillati</taxon>
        <taxon>Bacillota</taxon>
        <taxon>Clostridia</taxon>
        <taxon>Monoglobales</taxon>
        <taxon>Monoglobaceae</taxon>
        <taxon>Monoglobus</taxon>
    </lineage>
</organism>
<gene>
    <name evidence="4" type="ORF">H9900_03500</name>
</gene>
<evidence type="ECO:0000256" key="2">
    <source>
        <dbReference type="HAMAP-Rule" id="MF_00674"/>
    </source>
</evidence>
<dbReference type="PANTHER" id="PTHR37478:SF2">
    <property type="entry name" value="UPF0251 PROTEIN TK0562"/>
    <property type="match status" value="1"/>
</dbReference>
<dbReference type="Pfam" id="PF02579">
    <property type="entry name" value="Nitro_FeMo-Co"/>
    <property type="match status" value="1"/>
</dbReference>
<dbReference type="AlphaFoldDB" id="A0A9D1PQX9"/>
<dbReference type="EMBL" id="DXIJ01000067">
    <property type="protein sequence ID" value="HIV85858.1"/>
    <property type="molecule type" value="Genomic_DNA"/>
</dbReference>
<dbReference type="InterPro" id="IPR003731">
    <property type="entry name" value="Di-Nase_FeMo-co_biosynth"/>
</dbReference>
<evidence type="ECO:0000313" key="4">
    <source>
        <dbReference type="EMBL" id="HIV85858.1"/>
    </source>
</evidence>
<dbReference type="SUPFAM" id="SSF88659">
    <property type="entry name" value="Sigma3 and sigma4 domains of RNA polymerase sigma factors"/>
    <property type="match status" value="1"/>
</dbReference>
<evidence type="ECO:0000256" key="1">
    <source>
        <dbReference type="ARBA" id="ARBA00009350"/>
    </source>
</evidence>
<dbReference type="InterPro" id="IPR013324">
    <property type="entry name" value="RNA_pol_sigma_r3/r4-like"/>
</dbReference>
<sequence>MPRPQRQRRIHREPEYVSFVPDGIPPGGSILLTLDELEAIRLVDLEGYTHAQCADRMGISRTTVSEIYENARYKIADSIVNGKPLDIGGGNYIVCGRGAEVKVKNQISDIKEKGKDIMRIAVTYDNGEIFQHFGHTEQFKLYDIEDGKVKSSQLADTNGSGHGELAEFLVSVGADALICGGIGGGAQTALAEKGIKLYGGAAGNADSAVEALLSGSLDYNPDVKCSHHAHEHGGNAHNCMNHHGNCGHHGHHMC</sequence>
<dbReference type="SUPFAM" id="SSF53146">
    <property type="entry name" value="Nitrogenase accessory factor-like"/>
    <property type="match status" value="1"/>
</dbReference>
<dbReference type="InterPro" id="IPR036105">
    <property type="entry name" value="DiNase_FeMo-co_biosyn_sf"/>
</dbReference>
<dbReference type="Proteomes" id="UP000824162">
    <property type="component" value="Unassembled WGS sequence"/>
</dbReference>